<dbReference type="EMBL" id="JAGKQQ010000001">
    <property type="protein sequence ID" value="MBP3956334.1"/>
    <property type="molecule type" value="Genomic_DNA"/>
</dbReference>
<keyword evidence="3" id="KW-1185">Reference proteome</keyword>
<evidence type="ECO:0000313" key="2">
    <source>
        <dbReference type="EMBL" id="MBP3956334.1"/>
    </source>
</evidence>
<evidence type="ECO:0000256" key="1">
    <source>
        <dbReference type="SAM" id="MobiDB-lite"/>
    </source>
</evidence>
<feature type="region of interest" description="Disordered" evidence="1">
    <location>
        <begin position="451"/>
        <end position="496"/>
    </location>
</feature>
<feature type="compositionally biased region" description="Low complexity" evidence="1">
    <location>
        <begin position="451"/>
        <end position="462"/>
    </location>
</feature>
<gene>
    <name evidence="2" type="ORF">J8F10_13670</name>
</gene>
<feature type="compositionally biased region" description="Gly residues" evidence="1">
    <location>
        <begin position="463"/>
        <end position="485"/>
    </location>
</feature>
<reference evidence="2 3" key="1">
    <citation type="submission" date="2021-04" db="EMBL/GenBank/DDBJ databases">
        <authorList>
            <person name="Ivanova A."/>
        </authorList>
    </citation>
    <scope>NUCLEOTIDE SEQUENCE [LARGE SCALE GENOMIC DNA]</scope>
    <source>
        <strain evidence="2 3">G18</strain>
    </source>
</reference>
<protein>
    <submittedName>
        <fullName evidence="2">Uncharacterized protein</fullName>
    </submittedName>
</protein>
<comment type="caution">
    <text evidence="2">The sequence shown here is derived from an EMBL/GenBank/DDBJ whole genome shotgun (WGS) entry which is preliminary data.</text>
</comment>
<evidence type="ECO:0000313" key="3">
    <source>
        <dbReference type="Proteomes" id="UP000676565"/>
    </source>
</evidence>
<sequence length="555" mass="55787">MSPLDNNPFADAVLDAFRSASAPGADPYRGFFVAKLTAKADVAGVWNYNWVEQTFGPGTGLPTDANPARSGGIVSGAPISPALELNNLEVDLAGDVFVFMRQKGIVNGQVYYEFVARGTRTTTTTTAAPCTGSCLWTYAAATKTWTRTSTSCQTGCKCLAPTFCPPADATTQTACGHFNSDQTPTYCGGSTTTSGACTTTTNSACVTGCDWYCHPARGWQLTANGCSSACPCSALATPCGDGNRCGTAHTGCVSTPAYCSGGCRWVWTGTAWEQVSHSCSSNGVSNCFCDAPTGAGTVCAQETQTGCYVHGPNGGADPCAPPTTTTAGPGCSGTCLWLTSNGTQFDTIYRFCPGCDCAAPTAVPQSPSAVTETPCVPFVTTTTTTAPPTTTTTTAGACGSCTYQCNSSGTGFNYYSSICGASCGCPDIAPVGNCVPGSFRAVACQTGATTAGPTTTTTTTTTTGGGTTTTGGGTTTTTTGGGGGTTTTTTTTGGGGGTTTGGGPSYFCQTCENGTPYFCSGVIVCTVVGAHYTMIDCVANCQTIPTTSITTASPP</sequence>
<organism evidence="2 3">
    <name type="scientific">Gemmata palustris</name>
    <dbReference type="NCBI Taxonomy" id="2822762"/>
    <lineage>
        <taxon>Bacteria</taxon>
        <taxon>Pseudomonadati</taxon>
        <taxon>Planctomycetota</taxon>
        <taxon>Planctomycetia</taxon>
        <taxon>Gemmatales</taxon>
        <taxon>Gemmataceae</taxon>
        <taxon>Gemmata</taxon>
    </lineage>
</organism>
<dbReference type="Proteomes" id="UP000676565">
    <property type="component" value="Unassembled WGS sequence"/>
</dbReference>
<name>A0ABS5BRH7_9BACT</name>
<accession>A0ABS5BRH7</accession>
<proteinExistence type="predicted"/>
<dbReference type="RefSeq" id="WP_210654353.1">
    <property type="nucleotide sequence ID" value="NZ_JAGKQQ010000001.1"/>
</dbReference>